<dbReference type="SUPFAM" id="SSF50475">
    <property type="entry name" value="FMN-binding split barrel"/>
    <property type="match status" value="1"/>
</dbReference>
<dbReference type="GO" id="GO:0016787">
    <property type="term" value="F:hydrolase activity"/>
    <property type="evidence" value="ECO:0007669"/>
    <property type="project" value="UniProtKB-KW"/>
</dbReference>
<dbReference type="Gene3D" id="2.30.110.10">
    <property type="entry name" value="Electron Transport, Fmn-binding Protein, Chain A"/>
    <property type="match status" value="1"/>
</dbReference>
<dbReference type="InterPro" id="IPR024029">
    <property type="entry name" value="Pyridox_Oxase_FMN-dep"/>
</dbReference>
<proteinExistence type="predicted"/>
<dbReference type="PANTHER" id="PTHR42815">
    <property type="entry name" value="FAD-BINDING, PUTATIVE (AFU_ORTHOLOGUE AFUA_6G07600)-RELATED"/>
    <property type="match status" value="1"/>
</dbReference>
<sequence>MIETTLATEADLRGTYADPNDAVLAKDIRHIDAHCARFIELSPFCVLGTSRADGLGDVSPRGGEPGFIHVLDKTHLAMPDRPGNNRLDSLTNVAHNPAIGLLFFLPGVNEMLRVNGTASISKDPALMERFLANGRPPLSVLVVDVKEAYLHCAKAVKRSGLWDPDAQIERKDFPSLGQIMRDQLALDVEAELIDQALDQDAKDNLY</sequence>
<gene>
    <name evidence="2" type="ORF">BN1012_Phect2874</name>
</gene>
<feature type="domain" description="Pyridoxamine 5'-phosphate oxidase N-terminal" evidence="1">
    <location>
        <begin position="32"/>
        <end position="152"/>
    </location>
</feature>
<evidence type="ECO:0000313" key="2">
    <source>
        <dbReference type="EMBL" id="CDO61086.1"/>
    </source>
</evidence>
<keyword evidence="3" id="KW-1185">Reference proteome</keyword>
<dbReference type="InterPro" id="IPR011576">
    <property type="entry name" value="Pyridox_Oxase_N"/>
</dbReference>
<protein>
    <submittedName>
        <fullName evidence="2">Phosphohydrolase (MutT/nudix family protein)</fullName>
    </submittedName>
</protein>
<dbReference type="PANTHER" id="PTHR42815:SF2">
    <property type="entry name" value="FAD-BINDING, PUTATIVE (AFU_ORTHOLOGUE AFUA_6G07600)-RELATED"/>
    <property type="match status" value="1"/>
</dbReference>
<evidence type="ECO:0000313" key="3">
    <source>
        <dbReference type="Proteomes" id="UP000032160"/>
    </source>
</evidence>
<dbReference type="Pfam" id="PF01243">
    <property type="entry name" value="PNPOx_N"/>
    <property type="match status" value="1"/>
</dbReference>
<dbReference type="RefSeq" id="WP_043948977.1">
    <property type="nucleotide sequence ID" value="NZ_HG966617.1"/>
</dbReference>
<dbReference type="InterPro" id="IPR012349">
    <property type="entry name" value="Split_barrel_FMN-bd"/>
</dbReference>
<dbReference type="EMBL" id="HG966617">
    <property type="protein sequence ID" value="CDO61086.1"/>
    <property type="molecule type" value="Genomic_DNA"/>
</dbReference>
<dbReference type="STRING" id="1458461.BN1012_Phect2874"/>
<accession>X5MP82</accession>
<dbReference type="AlphaFoldDB" id="X5MP82"/>
<name>X5MP82_9HYPH</name>
<keyword evidence="2" id="KW-0378">Hydrolase</keyword>
<dbReference type="HOGENOM" id="CLU_085054_1_0_5"/>
<dbReference type="Proteomes" id="UP000032160">
    <property type="component" value="Chromosome I"/>
</dbReference>
<reference evidence="2 3" key="1">
    <citation type="journal article" date="2014" name="Front. Genet.">
        <title>Genome and metabolic network of "Candidatus Phaeomarinobacter ectocarpi" Ec32, a new candidate genus of Alphaproteobacteria frequently associated with brown algae.</title>
        <authorList>
            <person name="Dittami S.M."/>
            <person name="Barbeyron T."/>
            <person name="Boyen C."/>
            <person name="Cambefort J."/>
            <person name="Collet G."/>
            <person name="Delage L."/>
            <person name="Gobet A."/>
            <person name="Groisillier A."/>
            <person name="Leblanc C."/>
            <person name="Michel G."/>
            <person name="Scornet D."/>
            <person name="Siegel A."/>
            <person name="Tapia J.E."/>
            <person name="Tonon T."/>
        </authorList>
    </citation>
    <scope>NUCLEOTIDE SEQUENCE [LARGE SCALE GENOMIC DNA]</scope>
    <source>
        <strain evidence="2 3">Ec32</strain>
    </source>
</reference>
<organism evidence="2 3">
    <name type="scientific">Candidatus Phaeomarinibacter ectocarpi</name>
    <dbReference type="NCBI Taxonomy" id="1458461"/>
    <lineage>
        <taxon>Bacteria</taxon>
        <taxon>Pseudomonadati</taxon>
        <taxon>Pseudomonadota</taxon>
        <taxon>Alphaproteobacteria</taxon>
        <taxon>Hyphomicrobiales</taxon>
        <taxon>Parvibaculaceae</taxon>
        <taxon>Candidatus Phaeomarinibacter</taxon>
    </lineage>
</organism>
<evidence type="ECO:0000259" key="1">
    <source>
        <dbReference type="Pfam" id="PF01243"/>
    </source>
</evidence>
<dbReference type="KEGG" id="pect:BN1012_Phect2874"/>
<dbReference type="NCBIfam" id="TIGR04025">
    <property type="entry name" value="PPOX_FMN_DR2398"/>
    <property type="match status" value="1"/>
</dbReference>